<dbReference type="EMBL" id="CM037158">
    <property type="protein sequence ID" value="KAH7852046.1"/>
    <property type="molecule type" value="Genomic_DNA"/>
</dbReference>
<dbReference type="Proteomes" id="UP000828048">
    <property type="component" value="Chromosome 8"/>
</dbReference>
<organism evidence="1 2">
    <name type="scientific">Vaccinium darrowii</name>
    <dbReference type="NCBI Taxonomy" id="229202"/>
    <lineage>
        <taxon>Eukaryota</taxon>
        <taxon>Viridiplantae</taxon>
        <taxon>Streptophyta</taxon>
        <taxon>Embryophyta</taxon>
        <taxon>Tracheophyta</taxon>
        <taxon>Spermatophyta</taxon>
        <taxon>Magnoliopsida</taxon>
        <taxon>eudicotyledons</taxon>
        <taxon>Gunneridae</taxon>
        <taxon>Pentapetalae</taxon>
        <taxon>asterids</taxon>
        <taxon>Ericales</taxon>
        <taxon>Ericaceae</taxon>
        <taxon>Vaccinioideae</taxon>
        <taxon>Vaccinieae</taxon>
        <taxon>Vaccinium</taxon>
    </lineage>
</organism>
<sequence length="96" mass="10266">MLVGFSNVTVETVYVWNSRCAVRIMMSPGRGGMPMATTTAATTMNLFPLPDKSVAVSGISTRNPAPMSRNLSSMDLFPLQSGFGPNISNEILRIGV</sequence>
<accession>A0ACB7YF39</accession>
<name>A0ACB7YF39_9ERIC</name>
<evidence type="ECO:0000313" key="1">
    <source>
        <dbReference type="EMBL" id="KAH7852046.1"/>
    </source>
</evidence>
<evidence type="ECO:0000313" key="2">
    <source>
        <dbReference type="Proteomes" id="UP000828048"/>
    </source>
</evidence>
<proteinExistence type="predicted"/>
<gene>
    <name evidence="1" type="ORF">Vadar_019893</name>
</gene>
<comment type="caution">
    <text evidence="1">The sequence shown here is derived from an EMBL/GenBank/DDBJ whole genome shotgun (WGS) entry which is preliminary data.</text>
</comment>
<keyword evidence="2" id="KW-1185">Reference proteome</keyword>
<reference evidence="1 2" key="1">
    <citation type="journal article" date="2021" name="Hortic Res">
        <title>High-quality reference genome and annotation aids understanding of berry development for evergreen blueberry (Vaccinium darrowii).</title>
        <authorList>
            <person name="Yu J."/>
            <person name="Hulse-Kemp A.M."/>
            <person name="Babiker E."/>
            <person name="Staton M."/>
        </authorList>
    </citation>
    <scope>NUCLEOTIDE SEQUENCE [LARGE SCALE GENOMIC DNA]</scope>
    <source>
        <strain evidence="2">cv. NJ 8807/NJ 8810</strain>
        <tissue evidence="1">Young leaf</tissue>
    </source>
</reference>
<protein>
    <submittedName>
        <fullName evidence="1">Uncharacterized protein</fullName>
    </submittedName>
</protein>